<dbReference type="EMBL" id="JBHFFA010000004">
    <property type="protein sequence ID" value="KAL2631355.1"/>
    <property type="molecule type" value="Genomic_DNA"/>
</dbReference>
<keyword evidence="2" id="KW-1185">Reference proteome</keyword>
<name>A0ABD1YKX7_9MARC</name>
<evidence type="ECO:0000313" key="2">
    <source>
        <dbReference type="Proteomes" id="UP001605036"/>
    </source>
</evidence>
<protein>
    <submittedName>
        <fullName evidence="1">Uncharacterized protein</fullName>
    </submittedName>
</protein>
<dbReference type="AlphaFoldDB" id="A0ABD1YKX7"/>
<dbReference type="Proteomes" id="UP001605036">
    <property type="component" value="Unassembled WGS sequence"/>
</dbReference>
<accession>A0ABD1YKX7</accession>
<reference evidence="1 2" key="1">
    <citation type="submission" date="2024-09" db="EMBL/GenBank/DDBJ databases">
        <title>Chromosome-scale assembly of Riccia fluitans.</title>
        <authorList>
            <person name="Paukszto L."/>
            <person name="Sawicki J."/>
            <person name="Karawczyk K."/>
            <person name="Piernik-Szablinska J."/>
            <person name="Szczecinska M."/>
            <person name="Mazdziarz M."/>
        </authorList>
    </citation>
    <scope>NUCLEOTIDE SEQUENCE [LARGE SCALE GENOMIC DNA]</scope>
    <source>
        <strain evidence="1">Rf_01</strain>
        <tissue evidence="1">Aerial parts of the thallus</tissue>
    </source>
</reference>
<evidence type="ECO:0000313" key="1">
    <source>
        <dbReference type="EMBL" id="KAL2631355.1"/>
    </source>
</evidence>
<gene>
    <name evidence="1" type="ORF">R1flu_016041</name>
</gene>
<proteinExistence type="predicted"/>
<organism evidence="1 2">
    <name type="scientific">Riccia fluitans</name>
    <dbReference type="NCBI Taxonomy" id="41844"/>
    <lineage>
        <taxon>Eukaryota</taxon>
        <taxon>Viridiplantae</taxon>
        <taxon>Streptophyta</taxon>
        <taxon>Embryophyta</taxon>
        <taxon>Marchantiophyta</taxon>
        <taxon>Marchantiopsida</taxon>
        <taxon>Marchantiidae</taxon>
        <taxon>Marchantiales</taxon>
        <taxon>Ricciaceae</taxon>
        <taxon>Riccia</taxon>
    </lineage>
</organism>
<sequence>MDAPWVLCFGAQVPCFRTQGRGGVHGVRVRAPHFGMRMPRGQVAVWSEWGAVFQSGVPWGRGGAPWFFEL</sequence>
<comment type="caution">
    <text evidence="1">The sequence shown here is derived from an EMBL/GenBank/DDBJ whole genome shotgun (WGS) entry which is preliminary data.</text>
</comment>